<dbReference type="Gene3D" id="3.40.50.1820">
    <property type="entry name" value="alpha/beta hydrolase"/>
    <property type="match status" value="1"/>
</dbReference>
<dbReference type="Proteomes" id="UP000234966">
    <property type="component" value="Unassembled WGS sequence"/>
</dbReference>
<dbReference type="RefSeq" id="WP_102207819.1">
    <property type="nucleotide sequence ID" value="NZ_NMQI01000709.1"/>
</dbReference>
<dbReference type="SUPFAM" id="SSF53474">
    <property type="entry name" value="alpha/beta-Hydrolases"/>
    <property type="match status" value="1"/>
</dbReference>
<evidence type="ECO:0000313" key="2">
    <source>
        <dbReference type="EMBL" id="PMB38140.1"/>
    </source>
</evidence>
<gene>
    <name evidence="2" type="ORF">CEN41_24145</name>
</gene>
<organism evidence="2 3">
    <name type="scientific">Fischerella thermalis CCMEE 5330</name>
    <dbReference type="NCBI Taxonomy" id="2019670"/>
    <lineage>
        <taxon>Bacteria</taxon>
        <taxon>Bacillati</taxon>
        <taxon>Cyanobacteriota</taxon>
        <taxon>Cyanophyceae</taxon>
        <taxon>Nostocales</taxon>
        <taxon>Hapalosiphonaceae</taxon>
        <taxon>Fischerella</taxon>
    </lineage>
</organism>
<evidence type="ECO:0000256" key="1">
    <source>
        <dbReference type="SAM" id="SignalP"/>
    </source>
</evidence>
<comment type="caution">
    <text evidence="2">The sequence shown here is derived from an EMBL/GenBank/DDBJ whole genome shotgun (WGS) entry which is preliminary data.</text>
</comment>
<dbReference type="PANTHER" id="PTHR31497">
    <property type="entry name" value="AUTOCRINE PROLIFERATION REPRESSOR PROTEIN A"/>
    <property type="match status" value="1"/>
</dbReference>
<dbReference type="PIRSF" id="PIRSF014728">
    <property type="entry name" value="PqaA"/>
    <property type="match status" value="1"/>
</dbReference>
<dbReference type="InterPro" id="IPR009199">
    <property type="entry name" value="PhoPQ-act_pathogen-rel_PqaA"/>
</dbReference>
<accession>A0A2N6LUH0</accession>
<sequence>MQRMRLLGLALLATLLSAGWAQKPLDDYFKRPEPAYRWEKRETKRVDGVTIHTLFMISQTWQGIEWDHFVQVFYPDRPRFPRFAGLYNTGGRPDADDEAFGTHIARESGAPFVILYGIPKQPLYNNLYEDALIVYTWQKFIETGDTTWPLHFPMAKAVLKCMDTVQAFLKAERLPVVERFMVTGASKRGWTAWLVGASQDPRVAGIAPMVIDVLDLPKQVPHHLEFYKGKPSEQIGDYVAGGMLQLLNTPIGQRLIELEDPYSYRDRYTMPKLIINGTNDRYWAQDALNLYWDGLPEPKWILYAPNSGHGLDDRTRVLATMVAFIQTLARGRSLPKMAWTLNETPQGLEIRVRSQPAAREARMWFASTPDYDLRESRWASAPMTPTRDGGWQGFLQRPRRGRATAYAELVFDIDGRLFTLTTQLKVLEANPQ</sequence>
<reference evidence="2 3" key="1">
    <citation type="submission" date="2017-07" db="EMBL/GenBank/DDBJ databases">
        <title>Genomes of Fischerella (Mastigocladus) sp. strains.</title>
        <authorList>
            <person name="Miller S.R."/>
        </authorList>
    </citation>
    <scope>NUCLEOTIDE SEQUENCE [LARGE SCALE GENOMIC DNA]</scope>
    <source>
        <strain evidence="2 3">CCMEE 5330</strain>
    </source>
</reference>
<feature type="signal peptide" evidence="1">
    <location>
        <begin position="1"/>
        <end position="21"/>
    </location>
</feature>
<proteinExistence type="predicted"/>
<protein>
    <submittedName>
        <fullName evidence="2">Phenylacetic acid degradation protein</fullName>
    </submittedName>
</protein>
<keyword evidence="1" id="KW-0732">Signal</keyword>
<dbReference type="InterPro" id="IPR029058">
    <property type="entry name" value="AB_hydrolase_fold"/>
</dbReference>
<dbReference type="PANTHER" id="PTHR31497:SF0">
    <property type="entry name" value="AUTOCRINE PROLIFERATION REPRESSOR PROTEIN A"/>
    <property type="match status" value="1"/>
</dbReference>
<dbReference type="EMBL" id="NMQI01000709">
    <property type="protein sequence ID" value="PMB38140.1"/>
    <property type="molecule type" value="Genomic_DNA"/>
</dbReference>
<name>A0A2N6LUH0_9CYAN</name>
<evidence type="ECO:0000313" key="3">
    <source>
        <dbReference type="Proteomes" id="UP000234966"/>
    </source>
</evidence>
<dbReference type="Pfam" id="PF10142">
    <property type="entry name" value="PhoPQ_related"/>
    <property type="match status" value="1"/>
</dbReference>
<dbReference type="AlphaFoldDB" id="A0A2N6LUH0"/>
<feature type="chain" id="PRO_5014756563" evidence="1">
    <location>
        <begin position="22"/>
        <end position="432"/>
    </location>
</feature>